<sequence>MFSGRLIAFVVATVGALAAPANTSATPATALATSTDSSNSSIRETVTIWTFKTVNALGLAAGCSNYGDCRFERAQSILGVHGGSTSMPNWFNDKVDYIRCFGHQTCTSDPFFWPPVDVRACTDRGMQGNCYNLELNLQECTWVGSGLVNRMSSLTIQSGYYCELFDSNYGDCNYARAVNYFGAHTGYNSMPDWFNDKVDYIRCFDEVLGNTLDPPDGLTRKRCDLNQWVEGWWRGDI</sequence>
<evidence type="ECO:0000313" key="3">
    <source>
        <dbReference type="Proteomes" id="UP001218188"/>
    </source>
</evidence>
<comment type="caution">
    <text evidence="2">The sequence shown here is derived from an EMBL/GenBank/DDBJ whole genome shotgun (WGS) entry which is preliminary data.</text>
</comment>
<evidence type="ECO:0008006" key="4">
    <source>
        <dbReference type="Google" id="ProtNLM"/>
    </source>
</evidence>
<evidence type="ECO:0000313" key="2">
    <source>
        <dbReference type="EMBL" id="KAJ7030481.1"/>
    </source>
</evidence>
<name>A0AAD6SM58_9AGAR</name>
<dbReference type="Proteomes" id="UP001218188">
    <property type="component" value="Unassembled WGS sequence"/>
</dbReference>
<accession>A0AAD6SM58</accession>
<feature type="chain" id="PRO_5042072515" description="Lysozyme" evidence="1">
    <location>
        <begin position="19"/>
        <end position="237"/>
    </location>
</feature>
<keyword evidence="1" id="KW-0732">Signal</keyword>
<dbReference type="AlphaFoldDB" id="A0AAD6SM58"/>
<reference evidence="2" key="1">
    <citation type="submission" date="2023-03" db="EMBL/GenBank/DDBJ databases">
        <title>Massive genome expansion in bonnet fungi (Mycena s.s.) driven by repeated elements and novel gene families across ecological guilds.</title>
        <authorList>
            <consortium name="Lawrence Berkeley National Laboratory"/>
            <person name="Harder C.B."/>
            <person name="Miyauchi S."/>
            <person name="Viragh M."/>
            <person name="Kuo A."/>
            <person name="Thoen E."/>
            <person name="Andreopoulos B."/>
            <person name="Lu D."/>
            <person name="Skrede I."/>
            <person name="Drula E."/>
            <person name="Henrissat B."/>
            <person name="Morin E."/>
            <person name="Kohler A."/>
            <person name="Barry K."/>
            <person name="LaButti K."/>
            <person name="Morin E."/>
            <person name="Salamov A."/>
            <person name="Lipzen A."/>
            <person name="Mereny Z."/>
            <person name="Hegedus B."/>
            <person name="Baldrian P."/>
            <person name="Stursova M."/>
            <person name="Weitz H."/>
            <person name="Taylor A."/>
            <person name="Grigoriev I.V."/>
            <person name="Nagy L.G."/>
            <person name="Martin F."/>
            <person name="Kauserud H."/>
        </authorList>
    </citation>
    <scope>NUCLEOTIDE SEQUENCE</scope>
    <source>
        <strain evidence="2">CBHHK200</strain>
    </source>
</reference>
<dbReference type="EMBL" id="JARJCM010000090">
    <property type="protein sequence ID" value="KAJ7030481.1"/>
    <property type="molecule type" value="Genomic_DNA"/>
</dbReference>
<keyword evidence="3" id="KW-1185">Reference proteome</keyword>
<evidence type="ECO:0000256" key="1">
    <source>
        <dbReference type="SAM" id="SignalP"/>
    </source>
</evidence>
<organism evidence="2 3">
    <name type="scientific">Mycena alexandri</name>
    <dbReference type="NCBI Taxonomy" id="1745969"/>
    <lineage>
        <taxon>Eukaryota</taxon>
        <taxon>Fungi</taxon>
        <taxon>Dikarya</taxon>
        <taxon>Basidiomycota</taxon>
        <taxon>Agaricomycotina</taxon>
        <taxon>Agaricomycetes</taxon>
        <taxon>Agaricomycetidae</taxon>
        <taxon>Agaricales</taxon>
        <taxon>Marasmiineae</taxon>
        <taxon>Mycenaceae</taxon>
        <taxon>Mycena</taxon>
    </lineage>
</organism>
<feature type="signal peptide" evidence="1">
    <location>
        <begin position="1"/>
        <end position="18"/>
    </location>
</feature>
<protein>
    <recommendedName>
        <fullName evidence="4">Lysozyme</fullName>
    </recommendedName>
</protein>
<proteinExistence type="predicted"/>
<gene>
    <name evidence="2" type="ORF">C8F04DRAFT_1186694</name>
</gene>